<evidence type="ECO:0000256" key="1">
    <source>
        <dbReference type="ARBA" id="ARBA00022801"/>
    </source>
</evidence>
<proteinExistence type="predicted"/>
<keyword evidence="2" id="KW-0812">Transmembrane</keyword>
<keyword evidence="2" id="KW-0472">Membrane</keyword>
<protein>
    <recommendedName>
        <fullName evidence="5">Sortase</fullName>
    </recommendedName>
</protein>
<evidence type="ECO:0000256" key="2">
    <source>
        <dbReference type="SAM" id="Phobius"/>
    </source>
</evidence>
<sequence length="369" mass="41054">MEYESEIHKLLKIGAPAEEVHHLGSGQEHMTPHEAVEELSMASDSTAAIEEVSVQVGSKLGKALKMLVGYVMLFLAAFVFFYSVINFGAFWSQIQGWFSKPQDEQILGEDLQEYYKWIGNYFYAVGDDKFLEPTNDIDKDGLSNHDEFVMRTNPIIADSDSDNFTDGVELLNGYNPWGRGQMTANQKKLSESIDLNLINNRISFSTSQIPEGVVSGGSMIAYNLDLPGRISIPKLNLQVPLIWSKDVSQFDADLTKGIIHYPGTALPGENGIIYVSGHSSDYLWKRNPMQNVFSRLNNLAPGDDIFVEVYGNDGKTYNFRYQVTGSKTYRPDDQSQFTDGSGSKLNLSTCWPIGTTKDRLVVSAVPVAL</sequence>
<dbReference type="EMBL" id="MFEH01000005">
    <property type="protein sequence ID" value="OGE73661.1"/>
    <property type="molecule type" value="Genomic_DNA"/>
</dbReference>
<accession>A0A1F5N7K0</accession>
<keyword evidence="2" id="KW-1133">Transmembrane helix</keyword>
<organism evidence="3 4">
    <name type="scientific">Candidatus Doudnabacteria bacterium RIFCSPHIGHO2_01_FULL_41_86</name>
    <dbReference type="NCBI Taxonomy" id="1817821"/>
    <lineage>
        <taxon>Bacteria</taxon>
        <taxon>Candidatus Doudnaibacteriota</taxon>
    </lineage>
</organism>
<dbReference type="NCBIfam" id="TIGR01076">
    <property type="entry name" value="sortase_fam"/>
    <property type="match status" value="1"/>
</dbReference>
<dbReference type="SUPFAM" id="SSF63817">
    <property type="entry name" value="Sortase"/>
    <property type="match status" value="1"/>
</dbReference>
<dbReference type="GO" id="GO:0016787">
    <property type="term" value="F:hydrolase activity"/>
    <property type="evidence" value="ECO:0007669"/>
    <property type="project" value="UniProtKB-KW"/>
</dbReference>
<dbReference type="STRING" id="1817821.A2717_03440"/>
<dbReference type="Gene3D" id="2.40.260.10">
    <property type="entry name" value="Sortase"/>
    <property type="match status" value="1"/>
</dbReference>
<dbReference type="Pfam" id="PF04203">
    <property type="entry name" value="Sortase"/>
    <property type="match status" value="1"/>
</dbReference>
<name>A0A1F5N7K0_9BACT</name>
<dbReference type="AlphaFoldDB" id="A0A1F5N7K0"/>
<reference evidence="3 4" key="1">
    <citation type="journal article" date="2016" name="Nat. Commun.">
        <title>Thousands of microbial genomes shed light on interconnected biogeochemical processes in an aquifer system.</title>
        <authorList>
            <person name="Anantharaman K."/>
            <person name="Brown C.T."/>
            <person name="Hug L.A."/>
            <person name="Sharon I."/>
            <person name="Castelle C.J."/>
            <person name="Probst A.J."/>
            <person name="Thomas B.C."/>
            <person name="Singh A."/>
            <person name="Wilkins M.J."/>
            <person name="Karaoz U."/>
            <person name="Brodie E.L."/>
            <person name="Williams K.H."/>
            <person name="Hubbard S.S."/>
            <person name="Banfield J.F."/>
        </authorList>
    </citation>
    <scope>NUCLEOTIDE SEQUENCE [LARGE SCALE GENOMIC DNA]</scope>
</reference>
<gene>
    <name evidence="3" type="ORF">A2717_03440</name>
</gene>
<evidence type="ECO:0000313" key="4">
    <source>
        <dbReference type="Proteomes" id="UP000177610"/>
    </source>
</evidence>
<dbReference type="Proteomes" id="UP000177610">
    <property type="component" value="Unassembled WGS sequence"/>
</dbReference>
<feature type="transmembrane region" description="Helical" evidence="2">
    <location>
        <begin position="67"/>
        <end position="91"/>
    </location>
</feature>
<dbReference type="InterPro" id="IPR005754">
    <property type="entry name" value="Sortase"/>
</dbReference>
<evidence type="ECO:0000313" key="3">
    <source>
        <dbReference type="EMBL" id="OGE73661.1"/>
    </source>
</evidence>
<dbReference type="InterPro" id="IPR023365">
    <property type="entry name" value="Sortase_dom-sf"/>
</dbReference>
<keyword evidence="1" id="KW-0378">Hydrolase</keyword>
<evidence type="ECO:0008006" key="5">
    <source>
        <dbReference type="Google" id="ProtNLM"/>
    </source>
</evidence>
<comment type="caution">
    <text evidence="3">The sequence shown here is derived from an EMBL/GenBank/DDBJ whole genome shotgun (WGS) entry which is preliminary data.</text>
</comment>